<evidence type="ECO:0000256" key="12">
    <source>
        <dbReference type="SAM" id="SignalP"/>
    </source>
</evidence>
<evidence type="ECO:0000256" key="6">
    <source>
        <dbReference type="ARBA" id="ARBA00023077"/>
    </source>
</evidence>
<evidence type="ECO:0000256" key="1">
    <source>
        <dbReference type="ARBA" id="ARBA00004571"/>
    </source>
</evidence>
<sequence length="668" mass="68437">MDSRPPLGRRARALALVFSAVVVCAGAGPFAAARADDAPPAPGDAGAPDPGAAPVELDELVIRVPGAEATRDPTGAVTVVEAGRYAGEAKAVAELVATAPGVAVSAYGGLGQLSTVSIRGSSASGVLVLLDGLPLNTAFGGGVDLSTLPRQWIERIEVLRGAEGAHYGAGALGGVVNVVTRGGEPGRWSAEASGGSFGTAAASAEAAAGGERWTLFGAAGAERSDGDFTYRKRPQSSLPGSPYQTFTRENNGSARGGGIAKLTARLGERRLDALLQLSGGRRELAGWPGNDTPDDWQRDARALLSVRLSGPGPAPGLTLGARLTGRADLLDTRIGSLSGGDPVHQRGGAAGAEAEAVLLHRHGALRAALGADGEALRADGLGDPRTRAQLSATLSEDARLAAGRVRLSPAVRAERVGPFDGLSAKLGGSVRLLGPLAARASAGRTFRAPGFAELYLQQGGALPNPSLRPETGLSADAALVAEGARGMASVGGHLTRYEDLIVYQASALGRMKPFNTGRARVAGLEVEAATAPAPRLLGLALGAAYTYLRTETLRGEAAEVGRDLPFRPRHRLFARAAIAPGPAEAHLEAHYVGAQWRDARNADRVAEALLWNAGASVRLARRAGLRLGLEARNLLDDRTLTDPIGNPLPGRMVMVTLRAGSTPGDPTP</sequence>
<evidence type="ECO:0000256" key="11">
    <source>
        <dbReference type="RuleBase" id="RU003357"/>
    </source>
</evidence>
<name>Q2IF69_ANADE</name>
<feature type="domain" description="TonB-dependent receptor-like beta-barrel" evidence="13">
    <location>
        <begin position="225"/>
        <end position="634"/>
    </location>
</feature>
<dbReference type="InterPro" id="IPR039426">
    <property type="entry name" value="TonB-dep_rcpt-like"/>
</dbReference>
<dbReference type="STRING" id="290397.Adeh_3462"/>
<keyword evidence="7 10" id="KW-0472">Membrane</keyword>
<dbReference type="PROSITE" id="PS52016">
    <property type="entry name" value="TONB_DEPENDENT_REC_3"/>
    <property type="match status" value="1"/>
</dbReference>
<dbReference type="Gene3D" id="2.170.130.10">
    <property type="entry name" value="TonB-dependent receptor, plug domain"/>
    <property type="match status" value="1"/>
</dbReference>
<evidence type="ECO:0000259" key="14">
    <source>
        <dbReference type="Pfam" id="PF07715"/>
    </source>
</evidence>
<dbReference type="HOGENOM" id="CLU_421910_0_0_7"/>
<dbReference type="GO" id="GO:0044718">
    <property type="term" value="P:siderophore transmembrane transport"/>
    <property type="evidence" value="ECO:0007669"/>
    <property type="project" value="TreeGrafter"/>
</dbReference>
<dbReference type="SUPFAM" id="SSF56935">
    <property type="entry name" value="Porins"/>
    <property type="match status" value="1"/>
</dbReference>
<keyword evidence="6 11" id="KW-0798">TonB box</keyword>
<evidence type="ECO:0000256" key="10">
    <source>
        <dbReference type="PROSITE-ProRule" id="PRU01360"/>
    </source>
</evidence>
<keyword evidence="3 10" id="KW-1134">Transmembrane beta strand</keyword>
<proteinExistence type="inferred from homology"/>
<feature type="domain" description="TonB-dependent receptor plug" evidence="14">
    <location>
        <begin position="71"/>
        <end position="175"/>
    </location>
</feature>
<comment type="similarity">
    <text evidence="10 11">Belongs to the TonB-dependent receptor family.</text>
</comment>
<evidence type="ECO:0000256" key="9">
    <source>
        <dbReference type="ARBA" id="ARBA00023237"/>
    </source>
</evidence>
<feature type="signal peptide" evidence="12">
    <location>
        <begin position="1"/>
        <end position="35"/>
    </location>
</feature>
<dbReference type="PANTHER" id="PTHR30069">
    <property type="entry name" value="TONB-DEPENDENT OUTER MEMBRANE RECEPTOR"/>
    <property type="match status" value="1"/>
</dbReference>
<dbReference type="InterPro" id="IPR012910">
    <property type="entry name" value="Plug_dom"/>
</dbReference>
<evidence type="ECO:0000313" key="15">
    <source>
        <dbReference type="EMBL" id="ABC83229.1"/>
    </source>
</evidence>
<dbReference type="Pfam" id="PF00593">
    <property type="entry name" value="TonB_dep_Rec_b-barrel"/>
    <property type="match status" value="1"/>
</dbReference>
<dbReference type="eggNOG" id="COG4206">
    <property type="taxonomic scope" value="Bacteria"/>
</dbReference>
<dbReference type="Pfam" id="PF07715">
    <property type="entry name" value="Plug"/>
    <property type="match status" value="1"/>
</dbReference>
<dbReference type="OrthoDB" id="338230at2"/>
<feature type="chain" id="PRO_5004210285" evidence="12">
    <location>
        <begin position="36"/>
        <end position="668"/>
    </location>
</feature>
<dbReference type="InterPro" id="IPR036942">
    <property type="entry name" value="Beta-barrel_TonB_sf"/>
</dbReference>
<evidence type="ECO:0000256" key="7">
    <source>
        <dbReference type="ARBA" id="ARBA00023136"/>
    </source>
</evidence>
<evidence type="ECO:0000313" key="16">
    <source>
        <dbReference type="Proteomes" id="UP000001935"/>
    </source>
</evidence>
<dbReference type="GO" id="GO:0015344">
    <property type="term" value="F:siderophore uptake transmembrane transporter activity"/>
    <property type="evidence" value="ECO:0007669"/>
    <property type="project" value="TreeGrafter"/>
</dbReference>
<keyword evidence="9 10" id="KW-0998">Cell outer membrane</keyword>
<evidence type="ECO:0000256" key="2">
    <source>
        <dbReference type="ARBA" id="ARBA00022448"/>
    </source>
</evidence>
<dbReference type="KEGG" id="ade:Adeh_3462"/>
<organism evidence="15 16">
    <name type="scientific">Anaeromyxobacter dehalogenans (strain 2CP-C)</name>
    <dbReference type="NCBI Taxonomy" id="290397"/>
    <lineage>
        <taxon>Bacteria</taxon>
        <taxon>Pseudomonadati</taxon>
        <taxon>Myxococcota</taxon>
        <taxon>Myxococcia</taxon>
        <taxon>Myxococcales</taxon>
        <taxon>Cystobacterineae</taxon>
        <taxon>Anaeromyxobacteraceae</taxon>
        <taxon>Anaeromyxobacter</taxon>
    </lineage>
</organism>
<dbReference type="InterPro" id="IPR037066">
    <property type="entry name" value="Plug_dom_sf"/>
</dbReference>
<evidence type="ECO:0000259" key="13">
    <source>
        <dbReference type="Pfam" id="PF00593"/>
    </source>
</evidence>
<reference evidence="15 16" key="1">
    <citation type="submission" date="2006-01" db="EMBL/GenBank/DDBJ databases">
        <title>Complete sequence of Anaeromyxobacter dehalogenans 2CP-C.</title>
        <authorList>
            <consortium name="US DOE Joint Genome Institute"/>
            <person name="Copeland A."/>
            <person name="Lucas S."/>
            <person name="Lapidus A."/>
            <person name="Barry K."/>
            <person name="Detter J.C."/>
            <person name="Glavina T."/>
            <person name="Hammon N."/>
            <person name="Israni S."/>
            <person name="Pitluck S."/>
            <person name="Brettin T."/>
            <person name="Bruce D."/>
            <person name="Han C."/>
            <person name="Tapia R."/>
            <person name="Gilna P."/>
            <person name="Kiss H."/>
            <person name="Schmutz J."/>
            <person name="Larimer F."/>
            <person name="Land M."/>
            <person name="Kyrpides N."/>
            <person name="Anderson I."/>
            <person name="Sanford R.A."/>
            <person name="Ritalahti K.M."/>
            <person name="Thomas H.S."/>
            <person name="Kirby J.R."/>
            <person name="Zhulin I.B."/>
            <person name="Loeffler F.E."/>
            <person name="Richardson P."/>
        </authorList>
    </citation>
    <scope>NUCLEOTIDE SEQUENCE [LARGE SCALE GENOMIC DNA]</scope>
    <source>
        <strain evidence="15 16">2CP-C</strain>
    </source>
</reference>
<keyword evidence="2 10" id="KW-0813">Transport</keyword>
<keyword evidence="4 10" id="KW-0812">Transmembrane</keyword>
<dbReference type="EMBL" id="CP000251">
    <property type="protein sequence ID" value="ABC83229.1"/>
    <property type="molecule type" value="Genomic_DNA"/>
</dbReference>
<evidence type="ECO:0000256" key="4">
    <source>
        <dbReference type="ARBA" id="ARBA00022692"/>
    </source>
</evidence>
<dbReference type="Gene3D" id="2.40.170.20">
    <property type="entry name" value="TonB-dependent receptor, beta-barrel domain"/>
    <property type="match status" value="1"/>
</dbReference>
<evidence type="ECO:0000256" key="3">
    <source>
        <dbReference type="ARBA" id="ARBA00022452"/>
    </source>
</evidence>
<keyword evidence="5 12" id="KW-0732">Signal</keyword>
<evidence type="ECO:0000256" key="5">
    <source>
        <dbReference type="ARBA" id="ARBA00022729"/>
    </source>
</evidence>
<keyword evidence="8 15" id="KW-0675">Receptor</keyword>
<protein>
    <submittedName>
        <fullName evidence="15">TonB-dependent receptor</fullName>
    </submittedName>
</protein>
<dbReference type="InterPro" id="IPR000531">
    <property type="entry name" value="Beta-barrel_TonB"/>
</dbReference>
<dbReference type="Proteomes" id="UP000001935">
    <property type="component" value="Chromosome"/>
</dbReference>
<comment type="subcellular location">
    <subcellularLocation>
        <location evidence="1 10">Cell outer membrane</location>
        <topology evidence="1 10">Multi-pass membrane protein</topology>
    </subcellularLocation>
</comment>
<dbReference type="PANTHER" id="PTHR30069:SF29">
    <property type="entry name" value="HEMOGLOBIN AND HEMOGLOBIN-HAPTOGLOBIN-BINDING PROTEIN 1-RELATED"/>
    <property type="match status" value="1"/>
</dbReference>
<dbReference type="GO" id="GO:0009279">
    <property type="term" value="C:cell outer membrane"/>
    <property type="evidence" value="ECO:0007669"/>
    <property type="project" value="UniProtKB-SubCell"/>
</dbReference>
<evidence type="ECO:0000256" key="8">
    <source>
        <dbReference type="ARBA" id="ARBA00023170"/>
    </source>
</evidence>
<dbReference type="AlphaFoldDB" id="Q2IF69"/>
<dbReference type="CDD" id="cd01347">
    <property type="entry name" value="ligand_gated_channel"/>
    <property type="match status" value="1"/>
</dbReference>
<gene>
    <name evidence="15" type="ordered locus">Adeh_3462</name>
</gene>
<accession>Q2IF69</accession>
<dbReference type="RefSeq" id="WP_011422511.1">
    <property type="nucleotide sequence ID" value="NC_007760.1"/>
</dbReference>